<dbReference type="Gramene" id="Psat07G0045700-T1">
    <property type="protein sequence ID" value="KAI5383062.1"/>
    <property type="gene ID" value="KIW84_070457"/>
</dbReference>
<reference evidence="2 3" key="1">
    <citation type="journal article" date="2022" name="Nat. Genet.">
        <title>Improved pea reference genome and pan-genome highlight genomic features and evolutionary characteristics.</title>
        <authorList>
            <person name="Yang T."/>
            <person name="Liu R."/>
            <person name="Luo Y."/>
            <person name="Hu S."/>
            <person name="Wang D."/>
            <person name="Wang C."/>
            <person name="Pandey M.K."/>
            <person name="Ge S."/>
            <person name="Xu Q."/>
            <person name="Li N."/>
            <person name="Li G."/>
            <person name="Huang Y."/>
            <person name="Saxena R.K."/>
            <person name="Ji Y."/>
            <person name="Li M."/>
            <person name="Yan X."/>
            <person name="He Y."/>
            <person name="Liu Y."/>
            <person name="Wang X."/>
            <person name="Xiang C."/>
            <person name="Varshney R.K."/>
            <person name="Ding H."/>
            <person name="Gao S."/>
            <person name="Zong X."/>
        </authorList>
    </citation>
    <scope>NUCLEOTIDE SEQUENCE [LARGE SCALE GENOMIC DNA]</scope>
    <source>
        <strain evidence="2 3">cv. Zhongwan 6</strain>
    </source>
</reference>
<evidence type="ECO:0000313" key="3">
    <source>
        <dbReference type="Proteomes" id="UP001058974"/>
    </source>
</evidence>
<dbReference type="EMBL" id="JAMSHJ010000007">
    <property type="protein sequence ID" value="KAI5383062.1"/>
    <property type="molecule type" value="Genomic_DNA"/>
</dbReference>
<organism evidence="2 3">
    <name type="scientific">Pisum sativum</name>
    <name type="common">Garden pea</name>
    <name type="synonym">Lathyrus oleraceus</name>
    <dbReference type="NCBI Taxonomy" id="3888"/>
    <lineage>
        <taxon>Eukaryota</taxon>
        <taxon>Viridiplantae</taxon>
        <taxon>Streptophyta</taxon>
        <taxon>Embryophyta</taxon>
        <taxon>Tracheophyta</taxon>
        <taxon>Spermatophyta</taxon>
        <taxon>Magnoliopsida</taxon>
        <taxon>eudicotyledons</taxon>
        <taxon>Gunneridae</taxon>
        <taxon>Pentapetalae</taxon>
        <taxon>rosids</taxon>
        <taxon>fabids</taxon>
        <taxon>Fabales</taxon>
        <taxon>Fabaceae</taxon>
        <taxon>Papilionoideae</taxon>
        <taxon>50 kb inversion clade</taxon>
        <taxon>NPAAA clade</taxon>
        <taxon>Hologalegina</taxon>
        <taxon>IRL clade</taxon>
        <taxon>Fabeae</taxon>
        <taxon>Lathyrus</taxon>
    </lineage>
</organism>
<dbReference type="PANTHER" id="PTHR33700:SF30">
    <property type="entry name" value="PROTEIN, PUTATIVE-RELATED"/>
    <property type="match status" value="1"/>
</dbReference>
<protein>
    <submittedName>
        <fullName evidence="2">Uncharacterized protein</fullName>
    </submittedName>
</protein>
<comment type="caution">
    <text evidence="2">The sequence shown here is derived from an EMBL/GenBank/DDBJ whole genome shotgun (WGS) entry which is preliminary data.</text>
</comment>
<keyword evidence="3" id="KW-1185">Reference proteome</keyword>
<dbReference type="Proteomes" id="UP001058974">
    <property type="component" value="Chromosome 7"/>
</dbReference>
<dbReference type="PANTHER" id="PTHR33700">
    <property type="entry name" value="MYB-LIKE PROTEIN X"/>
    <property type="match status" value="1"/>
</dbReference>
<sequence>MEDQSFGRFRKPKGSNIKQVLKLMLVLVFSGWLLYQIKQTETKNYGGQTKVVAGCGGIKLLGRKGMGRKGIPTRLDERSFHESRIVDSVGEAGGVDHVSDGAIDAGVIMKEIDEVQSYHDENGVPPDSNEDNETKEEENEKHKNVVASAANAGVIMEEIDEVQSFHDENGVPPESNEETISTFSKVNWLKKINVYDITNGEDNDVEMNLEGSMNATQDSK</sequence>
<feature type="region of interest" description="Disordered" evidence="1">
    <location>
        <begin position="117"/>
        <end position="145"/>
    </location>
</feature>
<evidence type="ECO:0000256" key="1">
    <source>
        <dbReference type="SAM" id="MobiDB-lite"/>
    </source>
</evidence>
<name>A0A9D4ZRV8_PEA</name>
<dbReference type="AlphaFoldDB" id="A0A9D4ZRV8"/>
<proteinExistence type="predicted"/>
<accession>A0A9D4ZRV8</accession>
<dbReference type="OrthoDB" id="1928179at2759"/>
<gene>
    <name evidence="2" type="ORF">KIW84_070457</name>
</gene>
<feature type="compositionally biased region" description="Acidic residues" evidence="1">
    <location>
        <begin position="128"/>
        <end position="137"/>
    </location>
</feature>
<evidence type="ECO:0000313" key="2">
    <source>
        <dbReference type="EMBL" id="KAI5383062.1"/>
    </source>
</evidence>